<keyword evidence="6 7" id="KW-0472">Membrane</keyword>
<dbReference type="GO" id="GO:0005886">
    <property type="term" value="C:plasma membrane"/>
    <property type="evidence" value="ECO:0007669"/>
    <property type="project" value="UniProtKB-SubCell"/>
</dbReference>
<keyword evidence="5 7" id="KW-1133">Transmembrane helix</keyword>
<evidence type="ECO:0000256" key="2">
    <source>
        <dbReference type="ARBA" id="ARBA00007430"/>
    </source>
</evidence>
<dbReference type="InterPro" id="IPR050833">
    <property type="entry name" value="Poly_Biosynth_Transport"/>
</dbReference>
<proteinExistence type="inferred from homology"/>
<feature type="transmembrane region" description="Helical" evidence="7">
    <location>
        <begin position="86"/>
        <end position="107"/>
    </location>
</feature>
<dbReference type="Proteomes" id="UP000292372">
    <property type="component" value="Unassembled WGS sequence"/>
</dbReference>
<organism evidence="8 9">
    <name type="scientific">Hyunsoonleella pacifica</name>
    <dbReference type="NCBI Taxonomy" id="1080224"/>
    <lineage>
        <taxon>Bacteria</taxon>
        <taxon>Pseudomonadati</taxon>
        <taxon>Bacteroidota</taxon>
        <taxon>Flavobacteriia</taxon>
        <taxon>Flavobacteriales</taxon>
        <taxon>Flavobacteriaceae</taxon>
    </lineage>
</organism>
<evidence type="ECO:0000313" key="8">
    <source>
        <dbReference type="EMBL" id="TBN16735.1"/>
    </source>
</evidence>
<evidence type="ECO:0000313" key="9">
    <source>
        <dbReference type="Proteomes" id="UP000292372"/>
    </source>
</evidence>
<evidence type="ECO:0000256" key="5">
    <source>
        <dbReference type="ARBA" id="ARBA00022989"/>
    </source>
</evidence>
<feature type="transmembrane region" description="Helical" evidence="7">
    <location>
        <begin position="399"/>
        <end position="421"/>
    </location>
</feature>
<evidence type="ECO:0000256" key="3">
    <source>
        <dbReference type="ARBA" id="ARBA00022475"/>
    </source>
</evidence>
<keyword evidence="3" id="KW-1003">Cell membrane</keyword>
<evidence type="ECO:0000256" key="1">
    <source>
        <dbReference type="ARBA" id="ARBA00004651"/>
    </source>
</evidence>
<feature type="transmembrane region" description="Helical" evidence="7">
    <location>
        <begin position="307"/>
        <end position="331"/>
    </location>
</feature>
<comment type="caution">
    <text evidence="8">The sequence shown here is derived from an EMBL/GenBank/DDBJ whole genome shotgun (WGS) entry which is preliminary data.</text>
</comment>
<evidence type="ECO:0000256" key="7">
    <source>
        <dbReference type="SAM" id="Phobius"/>
    </source>
</evidence>
<protein>
    <recommendedName>
        <fullName evidence="10">Lipopolysaccharide biosynthesis protein</fullName>
    </recommendedName>
</protein>
<dbReference type="AlphaFoldDB" id="A0A4Q9FPQ3"/>
<evidence type="ECO:0000256" key="6">
    <source>
        <dbReference type="ARBA" id="ARBA00023136"/>
    </source>
</evidence>
<evidence type="ECO:0000256" key="4">
    <source>
        <dbReference type="ARBA" id="ARBA00022692"/>
    </source>
</evidence>
<feature type="transmembrane region" description="Helical" evidence="7">
    <location>
        <begin position="369"/>
        <end position="387"/>
    </location>
</feature>
<dbReference type="PANTHER" id="PTHR30250">
    <property type="entry name" value="PST FAMILY PREDICTED COLANIC ACID TRANSPORTER"/>
    <property type="match status" value="1"/>
</dbReference>
<feature type="transmembrane region" description="Helical" evidence="7">
    <location>
        <begin position="245"/>
        <end position="263"/>
    </location>
</feature>
<gene>
    <name evidence="8" type="ORF">EYD46_08885</name>
</gene>
<dbReference type="Pfam" id="PF13440">
    <property type="entry name" value="Polysacc_synt_3"/>
    <property type="match status" value="1"/>
</dbReference>
<dbReference type="EMBL" id="SIRS01000003">
    <property type="protein sequence ID" value="TBN16735.1"/>
    <property type="molecule type" value="Genomic_DNA"/>
</dbReference>
<feature type="transmembrane region" description="Helical" evidence="7">
    <location>
        <begin position="343"/>
        <end position="363"/>
    </location>
</feature>
<feature type="transmembrane region" description="Helical" evidence="7">
    <location>
        <begin position="20"/>
        <end position="37"/>
    </location>
</feature>
<evidence type="ECO:0008006" key="10">
    <source>
        <dbReference type="Google" id="ProtNLM"/>
    </source>
</evidence>
<feature type="transmembrane region" description="Helical" evidence="7">
    <location>
        <begin position="49"/>
        <end position="65"/>
    </location>
</feature>
<comment type="similarity">
    <text evidence="2">Belongs to the polysaccharide synthase family.</text>
</comment>
<dbReference type="OrthoDB" id="109075at2"/>
<dbReference type="PANTHER" id="PTHR30250:SF10">
    <property type="entry name" value="LIPOPOLYSACCHARIDE BIOSYNTHESIS PROTEIN WZXC"/>
    <property type="match status" value="1"/>
</dbReference>
<sequence>MNKILEKFQLLKSEFVRNVLLVMTGTAISQVIAIAVTPILTRNYSPDDFGFLLIYLSILTIAGTCSTGKYEKAILIVKTERNVKSIIFISLVISVITAFILFLIILFAKEFIIKSFDIRENLYSWLFTLPFLLIIYSEYNVLKVVLNFQRKFKTLSLSKVVKTISSVIISLFCIFFFKDARGLILGEIFGFTIAFIYVFVLTFNFYQFDKNIVVNSKIVSDRYKRFPIFSIPSDFMNMASFQMPAFFLTSYFGAGVTGFYSLMKRVLDAPIGLLSSSILEVFRQKAAEEYLQNGNCKSLFIKTAKNLVILSVIPFIVLFLTAPNLFSLIFGNEWFIAGKYARILSLYYFFKFISSPLSYMFYIAEKQNINFVLQLYLFVTTIIIFNLPKYISISEYYLLGIYSINLVIFYIILFVFSYSFAKNNVK</sequence>
<comment type="subcellular location">
    <subcellularLocation>
        <location evidence="1">Cell membrane</location>
        <topology evidence="1">Multi-pass membrane protein</topology>
    </subcellularLocation>
</comment>
<reference evidence="8 9" key="1">
    <citation type="journal article" date="2015" name="Int. J. Syst. Evol. Microbiol.">
        <title>Hyunsoonleella pacifica sp. nov., isolated from seawater of South Pacific Gyre.</title>
        <authorList>
            <person name="Gao X."/>
            <person name="Zhang Z."/>
            <person name="Dai X."/>
            <person name="Zhang X.H."/>
        </authorList>
    </citation>
    <scope>NUCLEOTIDE SEQUENCE [LARGE SCALE GENOMIC DNA]</scope>
    <source>
        <strain evidence="8 9">SW033</strain>
    </source>
</reference>
<dbReference type="RefSeq" id="WP_130936716.1">
    <property type="nucleotide sequence ID" value="NZ_BMEE01000002.1"/>
</dbReference>
<accession>A0A4Q9FPQ3</accession>
<keyword evidence="4 7" id="KW-0812">Transmembrane</keyword>
<feature type="transmembrane region" description="Helical" evidence="7">
    <location>
        <begin position="183"/>
        <end position="206"/>
    </location>
</feature>
<feature type="transmembrane region" description="Helical" evidence="7">
    <location>
        <begin position="160"/>
        <end position="177"/>
    </location>
</feature>
<name>A0A4Q9FPQ3_9FLAO</name>
<keyword evidence="9" id="KW-1185">Reference proteome</keyword>
<feature type="transmembrane region" description="Helical" evidence="7">
    <location>
        <begin position="122"/>
        <end position="139"/>
    </location>
</feature>